<proteinExistence type="predicted"/>
<evidence type="ECO:0000313" key="1">
    <source>
        <dbReference type="EMBL" id="CAD6993736.1"/>
    </source>
</evidence>
<sequence length="133" mass="14834">MTLKLQPGEMINSKLCCQQIASLQQAILTNRLIEKPPTNHYGIDSIAHVRTHRCLPASGELIWQLLTRKPKTSGGQPQSLRLFYKSGCVPSKKRFLKYYSCNRQACKCLIIVIATTTVTPTTTTINSIKLTAT</sequence>
<protein>
    <submittedName>
        <fullName evidence="1">(Mediterranean fruit fly) hypothetical protein</fullName>
    </submittedName>
</protein>
<accession>A0A811U6D1</accession>
<dbReference type="AlphaFoldDB" id="A0A811U6D1"/>
<dbReference type="Proteomes" id="UP000606786">
    <property type="component" value="Unassembled WGS sequence"/>
</dbReference>
<dbReference type="EMBL" id="CAJHJT010000001">
    <property type="protein sequence ID" value="CAD6993736.1"/>
    <property type="molecule type" value="Genomic_DNA"/>
</dbReference>
<gene>
    <name evidence="1" type="ORF">CCAP1982_LOCUS2534</name>
</gene>
<evidence type="ECO:0000313" key="2">
    <source>
        <dbReference type="Proteomes" id="UP000606786"/>
    </source>
</evidence>
<name>A0A811U6D1_CERCA</name>
<keyword evidence="2" id="KW-1185">Reference proteome</keyword>
<comment type="caution">
    <text evidence="1">The sequence shown here is derived from an EMBL/GenBank/DDBJ whole genome shotgun (WGS) entry which is preliminary data.</text>
</comment>
<organism evidence="1 2">
    <name type="scientific">Ceratitis capitata</name>
    <name type="common">Mediterranean fruit fly</name>
    <name type="synonym">Tephritis capitata</name>
    <dbReference type="NCBI Taxonomy" id="7213"/>
    <lineage>
        <taxon>Eukaryota</taxon>
        <taxon>Metazoa</taxon>
        <taxon>Ecdysozoa</taxon>
        <taxon>Arthropoda</taxon>
        <taxon>Hexapoda</taxon>
        <taxon>Insecta</taxon>
        <taxon>Pterygota</taxon>
        <taxon>Neoptera</taxon>
        <taxon>Endopterygota</taxon>
        <taxon>Diptera</taxon>
        <taxon>Brachycera</taxon>
        <taxon>Muscomorpha</taxon>
        <taxon>Tephritoidea</taxon>
        <taxon>Tephritidae</taxon>
        <taxon>Ceratitis</taxon>
        <taxon>Ceratitis</taxon>
    </lineage>
</organism>
<reference evidence="1" key="1">
    <citation type="submission" date="2020-11" db="EMBL/GenBank/DDBJ databases">
        <authorList>
            <person name="Whitehead M."/>
        </authorList>
    </citation>
    <scope>NUCLEOTIDE SEQUENCE</scope>
    <source>
        <strain evidence="1">EGII</strain>
    </source>
</reference>